<feature type="transmembrane region" description="Helical" evidence="6">
    <location>
        <begin position="197"/>
        <end position="215"/>
    </location>
</feature>
<dbReference type="SUPFAM" id="SSF103473">
    <property type="entry name" value="MFS general substrate transporter"/>
    <property type="match status" value="1"/>
</dbReference>
<protein>
    <submittedName>
        <fullName evidence="7">TerC family protein</fullName>
    </submittedName>
</protein>
<sequence>MWEFLYDHLGFDLGVEPWDFAIIFALVFVEGALSADNAAVLAALTRTLPNDEERRRSLRYGIIGAFVFRFFAVLFAAWLIDNWPLKLAGALYLIYLAVSHFLKGKDEDEDVVAEEKKLLSNPLFRATLGRLSPFWRVIVLVELTDIAFSVDSITAAVAFSDKAWVVIVGGILGIVTMRFVAELFIKLIDRFVRLETAAFLAVGFIGFKMMTEVVANQLVPKLHFETPEWVVLGVVAAIFAWGFTKKNVESDVEEEASLRS</sequence>
<feature type="transmembrane region" description="Helical" evidence="6">
    <location>
        <begin position="163"/>
        <end position="185"/>
    </location>
</feature>
<evidence type="ECO:0000313" key="7">
    <source>
        <dbReference type="EMBL" id="UFP93252.1"/>
    </source>
</evidence>
<dbReference type="NCBIfam" id="TIGR03716">
    <property type="entry name" value="R_switched_YkoY"/>
    <property type="match status" value="1"/>
</dbReference>
<evidence type="ECO:0000256" key="1">
    <source>
        <dbReference type="ARBA" id="ARBA00004141"/>
    </source>
</evidence>
<comment type="similarity">
    <text evidence="2">Belongs to the TerC family.</text>
</comment>
<reference evidence="7 8" key="1">
    <citation type="journal article" date="2021" name="Genome Biol. Evol.">
        <title>Complete Genome Sequencing of a Novel Gloeobacter Species from a Waterfall Cave in Mexico.</title>
        <authorList>
            <person name="Saw J.H."/>
            <person name="Cardona T."/>
            <person name="Montejano G."/>
        </authorList>
    </citation>
    <scope>NUCLEOTIDE SEQUENCE [LARGE SCALE GENOMIC DNA]</scope>
    <source>
        <strain evidence="7">MG652769</strain>
    </source>
</reference>
<accession>A0ABY3PI85</accession>
<dbReference type="InterPro" id="IPR036259">
    <property type="entry name" value="MFS_trans_sf"/>
</dbReference>
<feature type="transmembrane region" description="Helical" evidence="6">
    <location>
        <begin position="57"/>
        <end position="79"/>
    </location>
</feature>
<gene>
    <name evidence="7" type="ORF">ISF26_15770</name>
</gene>
<keyword evidence="8" id="KW-1185">Reference proteome</keyword>
<keyword evidence="4 6" id="KW-1133">Transmembrane helix</keyword>
<dbReference type="PANTHER" id="PTHR30238:SF4">
    <property type="entry name" value="SLL1022 PROTEIN"/>
    <property type="match status" value="1"/>
</dbReference>
<evidence type="ECO:0000313" key="8">
    <source>
        <dbReference type="Proteomes" id="UP001054846"/>
    </source>
</evidence>
<evidence type="ECO:0000256" key="4">
    <source>
        <dbReference type="ARBA" id="ARBA00022989"/>
    </source>
</evidence>
<dbReference type="InterPro" id="IPR005496">
    <property type="entry name" value="Integral_membrane_TerC"/>
</dbReference>
<name>A0ABY3PI85_9CYAN</name>
<dbReference type="EMBL" id="CP063845">
    <property type="protein sequence ID" value="UFP93252.1"/>
    <property type="molecule type" value="Genomic_DNA"/>
</dbReference>
<dbReference type="RefSeq" id="WP_230840254.1">
    <property type="nucleotide sequence ID" value="NZ_CP063845.1"/>
</dbReference>
<keyword evidence="3 6" id="KW-0812">Transmembrane</keyword>
<evidence type="ECO:0000256" key="6">
    <source>
        <dbReference type="SAM" id="Phobius"/>
    </source>
</evidence>
<comment type="subcellular location">
    <subcellularLocation>
        <location evidence="1">Membrane</location>
        <topology evidence="1">Multi-pass membrane protein</topology>
    </subcellularLocation>
</comment>
<keyword evidence="5 6" id="KW-0472">Membrane</keyword>
<evidence type="ECO:0000256" key="3">
    <source>
        <dbReference type="ARBA" id="ARBA00022692"/>
    </source>
</evidence>
<dbReference type="Pfam" id="PF03741">
    <property type="entry name" value="TerC"/>
    <property type="match status" value="1"/>
</dbReference>
<feature type="transmembrane region" description="Helical" evidence="6">
    <location>
        <begin position="227"/>
        <end position="244"/>
    </location>
</feature>
<dbReference type="PANTHER" id="PTHR30238">
    <property type="entry name" value="MEMBRANE BOUND PREDICTED REDOX MODULATOR"/>
    <property type="match status" value="1"/>
</dbReference>
<proteinExistence type="inferred from homology"/>
<evidence type="ECO:0000256" key="5">
    <source>
        <dbReference type="ARBA" id="ARBA00023136"/>
    </source>
</evidence>
<feature type="transmembrane region" description="Helical" evidence="6">
    <location>
        <begin position="20"/>
        <end position="45"/>
    </location>
</feature>
<evidence type="ECO:0000256" key="2">
    <source>
        <dbReference type="ARBA" id="ARBA00007511"/>
    </source>
</evidence>
<dbReference type="Proteomes" id="UP001054846">
    <property type="component" value="Chromosome"/>
</dbReference>
<dbReference type="InterPro" id="IPR022493">
    <property type="entry name" value="CHP03716_TM_YkoY"/>
</dbReference>
<organism evidence="7 8">
    <name type="scientific">Gloeobacter morelensis MG652769</name>
    <dbReference type="NCBI Taxonomy" id="2781736"/>
    <lineage>
        <taxon>Bacteria</taxon>
        <taxon>Bacillati</taxon>
        <taxon>Cyanobacteriota</taxon>
        <taxon>Cyanophyceae</taxon>
        <taxon>Gloeobacterales</taxon>
        <taxon>Gloeobacteraceae</taxon>
        <taxon>Gloeobacter</taxon>
        <taxon>Gloeobacter morelensis</taxon>
    </lineage>
</organism>